<keyword evidence="5" id="KW-1185">Reference proteome</keyword>
<evidence type="ECO:0000313" key="5">
    <source>
        <dbReference type="Proteomes" id="UP000315677"/>
    </source>
</evidence>
<dbReference type="Pfam" id="PF10544">
    <property type="entry name" value="T5orf172"/>
    <property type="match status" value="1"/>
</dbReference>
<reference evidence="4 5" key="1">
    <citation type="submission" date="2019-06" db="EMBL/GenBank/DDBJ databases">
        <title>Sequencing the genomes of 1000 actinobacteria strains.</title>
        <authorList>
            <person name="Klenk H.-P."/>
        </authorList>
    </citation>
    <scope>NUCLEOTIDE SEQUENCE [LARGE SCALE GENOMIC DNA]</scope>
    <source>
        <strain evidence="4 5">DSM 45301</strain>
    </source>
</reference>
<feature type="region of interest" description="Disordered" evidence="2">
    <location>
        <begin position="416"/>
        <end position="446"/>
    </location>
</feature>
<organism evidence="4 5">
    <name type="scientific">Pseudonocardia kunmingensis</name>
    <dbReference type="NCBI Taxonomy" id="630975"/>
    <lineage>
        <taxon>Bacteria</taxon>
        <taxon>Bacillati</taxon>
        <taxon>Actinomycetota</taxon>
        <taxon>Actinomycetes</taxon>
        <taxon>Pseudonocardiales</taxon>
        <taxon>Pseudonocardiaceae</taxon>
        <taxon>Pseudonocardia</taxon>
    </lineage>
</organism>
<feature type="domain" description="Bacteriophage T5 Orf172 DNA-binding" evidence="3">
    <location>
        <begin position="308"/>
        <end position="391"/>
    </location>
</feature>
<evidence type="ECO:0000259" key="3">
    <source>
        <dbReference type="SMART" id="SM00974"/>
    </source>
</evidence>
<sequence length="615" mass="67644">MALFGGRRRVEELEVELARARTALAEAGALDEWQRAQRRQAAEQQLARVLGEEHAARIRLGEVQLELAGLQSEVIETRADALLQAAGVYDYVHPLDTAVAYKEQLTHLKADIKIEVTARRAVTGRVDWSVNGSRPQGAKMVKDFSTLMLRAYNADADNCVRTVKPHTLGNTLRRLDKTRATIAKLGRTMSIEIAERYHRLRIYEIELTADYLAKVETERELIRAQKEAAREEERARREFEREKQKLLKEQAHYSSAYQRLITQRAADPSALAEIRAHLDKLGADIATVDARAANTRAGYVYVISNIGSFGEQVVKIGMTRRLEPMDRVRELGDASVPFRFDVHALVFSDDAVGLEGRLHAALAEQRVNKVNQHREFFRTTPAEVRGLLVDTAGSHLLEFTETVEALEWRASGASATFAPLPPETSPQLPSEDDETVSEPSVAGKATRRQLPAGELVPLDGLQHLRLVLQAAEGTDAEIDPIAFLLSDRGVVRSDSDMVFYGQPDHPSNAITLASDDTGAPTALHVMPANVPDDVTEILLVAQLPANHAQSPVLDALDLDSGRPIGRLQLPTPGPTGLLQLGAMHRVEHGWVLQPEPSRLDHDLAGLAAAAGVDVT</sequence>
<dbReference type="InterPro" id="IPR018306">
    <property type="entry name" value="Phage_T5_Orf172_DNA-bd"/>
</dbReference>
<name>A0A543DPA6_9PSEU</name>
<feature type="coiled-coil region" evidence="1">
    <location>
        <begin position="212"/>
        <end position="250"/>
    </location>
</feature>
<evidence type="ECO:0000256" key="2">
    <source>
        <dbReference type="SAM" id="MobiDB-lite"/>
    </source>
</evidence>
<dbReference type="Pfam" id="PF13250">
    <property type="entry name" value="SNIPE"/>
    <property type="match status" value="1"/>
</dbReference>
<proteinExistence type="predicted"/>
<dbReference type="SMART" id="SM00974">
    <property type="entry name" value="T5orf172"/>
    <property type="match status" value="1"/>
</dbReference>
<dbReference type="Gene3D" id="2.60.60.30">
    <property type="entry name" value="sav2460 like domains"/>
    <property type="match status" value="1"/>
</dbReference>
<dbReference type="EMBL" id="VFPA01000002">
    <property type="protein sequence ID" value="TQM11157.1"/>
    <property type="molecule type" value="Genomic_DNA"/>
</dbReference>
<evidence type="ECO:0000256" key="1">
    <source>
        <dbReference type="SAM" id="Coils"/>
    </source>
</evidence>
<comment type="caution">
    <text evidence="4">The sequence shown here is derived from an EMBL/GenBank/DDBJ whole genome shotgun (WGS) entry which is preliminary data.</text>
</comment>
<dbReference type="InterPro" id="IPR025280">
    <property type="entry name" value="SNIPE"/>
</dbReference>
<dbReference type="CDD" id="cd06974">
    <property type="entry name" value="TerD_like"/>
    <property type="match status" value="1"/>
</dbReference>
<keyword evidence="1" id="KW-0175">Coiled coil</keyword>
<evidence type="ECO:0000313" key="4">
    <source>
        <dbReference type="EMBL" id="TQM11157.1"/>
    </source>
</evidence>
<dbReference type="OrthoDB" id="9811665at2"/>
<dbReference type="Proteomes" id="UP000315677">
    <property type="component" value="Unassembled WGS sequence"/>
</dbReference>
<dbReference type="InterPro" id="IPR003325">
    <property type="entry name" value="TerD"/>
</dbReference>
<dbReference type="Pfam" id="PF02342">
    <property type="entry name" value="TerD"/>
    <property type="match status" value="1"/>
</dbReference>
<gene>
    <name evidence="4" type="ORF">FB558_3709</name>
</gene>
<dbReference type="RefSeq" id="WP_142055070.1">
    <property type="nucleotide sequence ID" value="NZ_VFPA01000002.1"/>
</dbReference>
<dbReference type="AlphaFoldDB" id="A0A543DPA6"/>
<accession>A0A543DPA6</accession>
<protein>
    <submittedName>
        <fullName evidence="4">Stress response protein SCP2</fullName>
    </submittedName>
</protein>